<evidence type="ECO:0000313" key="5">
    <source>
        <dbReference type="EMBL" id="CAB4963616.1"/>
    </source>
</evidence>
<dbReference type="AlphaFoldDB" id="A0A6J6F4E0"/>
<protein>
    <submittedName>
        <fullName evidence="3">Unannotated protein</fullName>
    </submittedName>
</protein>
<organism evidence="3">
    <name type="scientific">freshwater metagenome</name>
    <dbReference type="NCBI Taxonomy" id="449393"/>
    <lineage>
        <taxon>unclassified sequences</taxon>
        <taxon>metagenomes</taxon>
        <taxon>ecological metagenomes</taxon>
    </lineage>
</organism>
<dbReference type="EMBL" id="CAEZUD010000001">
    <property type="protein sequence ID" value="CAB4581923.1"/>
    <property type="molecule type" value="Genomic_DNA"/>
</dbReference>
<evidence type="ECO:0000313" key="2">
    <source>
        <dbReference type="EMBL" id="CAB4535873.1"/>
    </source>
</evidence>
<evidence type="ECO:0000256" key="1">
    <source>
        <dbReference type="SAM" id="Phobius"/>
    </source>
</evidence>
<proteinExistence type="predicted"/>
<reference evidence="3" key="1">
    <citation type="submission" date="2020-05" db="EMBL/GenBank/DDBJ databases">
        <authorList>
            <person name="Chiriac C."/>
            <person name="Salcher M."/>
            <person name="Ghai R."/>
            <person name="Kavagutti S V."/>
        </authorList>
    </citation>
    <scope>NUCLEOTIDE SEQUENCE</scope>
</reference>
<accession>A0A6J6F4E0</accession>
<keyword evidence="1" id="KW-0812">Transmembrane</keyword>
<keyword evidence="1" id="KW-1133">Transmembrane helix</keyword>
<keyword evidence="1" id="KW-0472">Membrane</keyword>
<dbReference type="EMBL" id="CAEZSC010000041">
    <property type="protein sequence ID" value="CAB4535873.1"/>
    <property type="molecule type" value="Genomic_DNA"/>
</dbReference>
<dbReference type="Pfam" id="PF19516">
    <property type="entry name" value="DUF6049"/>
    <property type="match status" value="1"/>
</dbReference>
<dbReference type="EMBL" id="CAFBNS010000121">
    <property type="protein sequence ID" value="CAB4963616.1"/>
    <property type="molecule type" value="Genomic_DNA"/>
</dbReference>
<name>A0A6J6F4E0_9ZZZZ</name>
<evidence type="ECO:0000313" key="3">
    <source>
        <dbReference type="EMBL" id="CAB4581923.1"/>
    </source>
</evidence>
<dbReference type="EMBL" id="CAFBME010000060">
    <property type="protein sequence ID" value="CAB4896366.1"/>
    <property type="molecule type" value="Genomic_DNA"/>
</dbReference>
<feature type="transmembrane region" description="Helical" evidence="1">
    <location>
        <begin position="342"/>
        <end position="360"/>
    </location>
</feature>
<dbReference type="InterPro" id="IPR046112">
    <property type="entry name" value="DUF6049"/>
</dbReference>
<sequence length="371" mass="40986">MKSAKRILFLLVFTSLTSLTLISPAQATTVIFLTEPTHRQLDGAFVDDDLATLLSYNGTLGSKIFNPIAGSRIWQIDPALIDEVQSMTEPYLLSDGTKGAGTTAAQIWLERLKSVTRYDQIIAAPYGNPSGYWLRKLLPHDESYFLTVGAEKLQTFFGRPVSVSITFPTNSQFRLNNLVYESFLEAKKVIAATASYMSSAELEKYRLRTTAVLNPYLAPARRDFLARDTTANTFALSHMIRVASSKFTVTSEKQLLPITIINDFVGEAKIKIYVSSLNSKVITQSLPEEVSIAGRSKVQIKIPVQVVTSGESEIMIKVRNQQGALLSEPTIFPLKLSVISPIATWVTTGAAITLFAAAIIQSARRIRRKRT</sequence>
<evidence type="ECO:0000313" key="4">
    <source>
        <dbReference type="EMBL" id="CAB4896366.1"/>
    </source>
</evidence>
<gene>
    <name evidence="2" type="ORF">UFOPK1380_00753</name>
    <name evidence="3" type="ORF">UFOPK1778_00036</name>
    <name evidence="4" type="ORF">UFOPK3555_00671</name>
    <name evidence="5" type="ORF">UFOPK3874_00703</name>
</gene>